<dbReference type="Proteomes" id="UP000199092">
    <property type="component" value="Chromosome I"/>
</dbReference>
<feature type="transmembrane region" description="Helical" evidence="9">
    <location>
        <begin position="41"/>
        <end position="61"/>
    </location>
</feature>
<keyword evidence="9" id="KW-1133">Transmembrane helix</keyword>
<dbReference type="GO" id="GO:0046983">
    <property type="term" value="F:protein dimerization activity"/>
    <property type="evidence" value="ECO:0007669"/>
    <property type="project" value="InterPro"/>
</dbReference>
<dbReference type="EMBL" id="LT629749">
    <property type="protein sequence ID" value="SDT28406.1"/>
    <property type="molecule type" value="Genomic_DNA"/>
</dbReference>
<dbReference type="CDD" id="cd16917">
    <property type="entry name" value="HATPase_UhpB-NarQ-NarX-like"/>
    <property type="match status" value="1"/>
</dbReference>
<dbReference type="OrthoDB" id="227596at2"/>
<keyword evidence="3" id="KW-0597">Phosphoprotein</keyword>
<keyword evidence="8" id="KW-0902">Two-component regulatory system</keyword>
<dbReference type="Pfam" id="PF07730">
    <property type="entry name" value="HisKA_3"/>
    <property type="match status" value="1"/>
</dbReference>
<sequence>MPDRPAPPPLTRFQEGWRLTVAALGGLLLWVGQFGTNDQPVVWFAGLDLLLGSASVVAVHWRRRWPATVAWLTTLTTAFSSTAGVAGALAYVSLVTTRRWKAIVPVSVAGLGTGSLYELVAPGSGLPGDELPWWTTLVFLALFTAVALVAGLYIGARRDLVQSYRDRAETAEREQAARVEQARMGERARIAREMHDVLAHRISLVALHAGAMTYRTDLGAEELRSSARVVQENAHLALSELRDVLGVLRDRTPGPAAVGPGPSPPQPQPTLADLPALVRETREAGTPVQVAGRLADPAALPDAVGRTAFRVVQEALTNARKHAPGCPVVLRLDGTPGARLEVEVSNPLLRSPVPAGDRAWGPAGLGAASPVPGAGLGLVGLAERVGLAGGGLVHGPAAGRYEVRAWLPWPA</sequence>
<evidence type="ECO:0000256" key="1">
    <source>
        <dbReference type="ARBA" id="ARBA00000085"/>
    </source>
</evidence>
<keyword evidence="4" id="KW-0808">Transferase</keyword>
<feature type="domain" description="Signal transduction histidine kinase subgroup 3 dimerisation and phosphoacceptor" evidence="10">
    <location>
        <begin position="186"/>
        <end position="251"/>
    </location>
</feature>
<proteinExistence type="predicted"/>
<dbReference type="Gene3D" id="1.20.5.1930">
    <property type="match status" value="1"/>
</dbReference>
<feature type="transmembrane region" description="Helical" evidence="9">
    <location>
        <begin position="102"/>
        <end position="121"/>
    </location>
</feature>
<keyword evidence="6 11" id="KW-0418">Kinase</keyword>
<reference evidence="11 12" key="1">
    <citation type="submission" date="2016-10" db="EMBL/GenBank/DDBJ databases">
        <authorList>
            <person name="de Groot N.N."/>
        </authorList>
    </citation>
    <scope>NUCLEOTIDE SEQUENCE [LARGE SCALE GENOMIC DNA]</scope>
    <source>
        <strain evidence="11 12">DSM 21741</strain>
    </source>
</reference>
<protein>
    <recommendedName>
        <fullName evidence="2">histidine kinase</fullName>
        <ecNumber evidence="2">2.7.13.3</ecNumber>
    </recommendedName>
</protein>
<dbReference type="Gene3D" id="3.30.565.10">
    <property type="entry name" value="Histidine kinase-like ATPase, C-terminal domain"/>
    <property type="match status" value="1"/>
</dbReference>
<dbReference type="InterPro" id="IPR036890">
    <property type="entry name" value="HATPase_C_sf"/>
</dbReference>
<dbReference type="PANTHER" id="PTHR24421:SF10">
    <property type="entry name" value="NITRATE_NITRITE SENSOR PROTEIN NARQ"/>
    <property type="match status" value="1"/>
</dbReference>
<keyword evidence="9" id="KW-0812">Transmembrane</keyword>
<keyword evidence="5" id="KW-0547">Nucleotide-binding</keyword>
<dbReference type="EC" id="2.7.13.3" evidence="2"/>
<accession>A0A1H1Z5A9</accession>
<evidence type="ECO:0000256" key="2">
    <source>
        <dbReference type="ARBA" id="ARBA00012438"/>
    </source>
</evidence>
<evidence type="ECO:0000256" key="6">
    <source>
        <dbReference type="ARBA" id="ARBA00022777"/>
    </source>
</evidence>
<dbReference type="STRING" id="546871.SAMN04488543_3564"/>
<comment type="catalytic activity">
    <reaction evidence="1">
        <text>ATP + protein L-histidine = ADP + protein N-phospho-L-histidine.</text>
        <dbReference type="EC" id="2.7.13.3"/>
    </reaction>
</comment>
<evidence type="ECO:0000256" key="4">
    <source>
        <dbReference type="ARBA" id="ARBA00022679"/>
    </source>
</evidence>
<feature type="transmembrane region" description="Helical" evidence="9">
    <location>
        <begin position="67"/>
        <end position="90"/>
    </location>
</feature>
<name>A0A1H1Z5A9_9ACTN</name>
<organism evidence="11 12">
    <name type="scientific">Friedmanniella luteola</name>
    <dbReference type="NCBI Taxonomy" id="546871"/>
    <lineage>
        <taxon>Bacteria</taxon>
        <taxon>Bacillati</taxon>
        <taxon>Actinomycetota</taxon>
        <taxon>Actinomycetes</taxon>
        <taxon>Propionibacteriales</taxon>
        <taxon>Nocardioidaceae</taxon>
        <taxon>Friedmanniella</taxon>
    </lineage>
</organism>
<dbReference type="SUPFAM" id="SSF55874">
    <property type="entry name" value="ATPase domain of HSP90 chaperone/DNA topoisomerase II/histidine kinase"/>
    <property type="match status" value="1"/>
</dbReference>
<evidence type="ECO:0000313" key="11">
    <source>
        <dbReference type="EMBL" id="SDT28406.1"/>
    </source>
</evidence>
<evidence type="ECO:0000256" key="9">
    <source>
        <dbReference type="SAM" id="Phobius"/>
    </source>
</evidence>
<keyword evidence="12" id="KW-1185">Reference proteome</keyword>
<evidence type="ECO:0000256" key="5">
    <source>
        <dbReference type="ARBA" id="ARBA00022741"/>
    </source>
</evidence>
<evidence type="ECO:0000256" key="7">
    <source>
        <dbReference type="ARBA" id="ARBA00022840"/>
    </source>
</evidence>
<keyword evidence="9" id="KW-0472">Membrane</keyword>
<feature type="transmembrane region" description="Helical" evidence="9">
    <location>
        <begin position="16"/>
        <end position="34"/>
    </location>
</feature>
<gene>
    <name evidence="11" type="ORF">SAMN04488543_3564</name>
</gene>
<evidence type="ECO:0000313" key="12">
    <source>
        <dbReference type="Proteomes" id="UP000199092"/>
    </source>
</evidence>
<dbReference type="GO" id="GO:0000155">
    <property type="term" value="F:phosphorelay sensor kinase activity"/>
    <property type="evidence" value="ECO:0007669"/>
    <property type="project" value="InterPro"/>
</dbReference>
<dbReference type="InterPro" id="IPR050482">
    <property type="entry name" value="Sensor_HK_TwoCompSys"/>
</dbReference>
<evidence type="ECO:0000259" key="10">
    <source>
        <dbReference type="Pfam" id="PF07730"/>
    </source>
</evidence>
<dbReference type="GO" id="GO:0016020">
    <property type="term" value="C:membrane"/>
    <property type="evidence" value="ECO:0007669"/>
    <property type="project" value="InterPro"/>
</dbReference>
<feature type="transmembrane region" description="Helical" evidence="9">
    <location>
        <begin position="133"/>
        <end position="155"/>
    </location>
</feature>
<evidence type="ECO:0000256" key="3">
    <source>
        <dbReference type="ARBA" id="ARBA00022553"/>
    </source>
</evidence>
<dbReference type="AlphaFoldDB" id="A0A1H1Z5A9"/>
<dbReference type="RefSeq" id="WP_091414497.1">
    <property type="nucleotide sequence ID" value="NZ_LT629749.1"/>
</dbReference>
<dbReference type="GO" id="GO:0005524">
    <property type="term" value="F:ATP binding"/>
    <property type="evidence" value="ECO:0007669"/>
    <property type="project" value="UniProtKB-KW"/>
</dbReference>
<dbReference type="PANTHER" id="PTHR24421">
    <property type="entry name" value="NITRATE/NITRITE SENSOR PROTEIN NARX-RELATED"/>
    <property type="match status" value="1"/>
</dbReference>
<keyword evidence="7" id="KW-0067">ATP-binding</keyword>
<dbReference type="InterPro" id="IPR011712">
    <property type="entry name" value="Sig_transdc_His_kin_sub3_dim/P"/>
</dbReference>
<evidence type="ECO:0000256" key="8">
    <source>
        <dbReference type="ARBA" id="ARBA00023012"/>
    </source>
</evidence>